<proteinExistence type="predicted"/>
<dbReference type="AlphaFoldDB" id="A0A0C3LS92"/>
<dbReference type="PANTHER" id="PTHR43157">
    <property type="entry name" value="PHOSPHATIDYLINOSITOL-GLYCAN BIOSYNTHESIS CLASS F PROTEIN-RELATED"/>
    <property type="match status" value="1"/>
</dbReference>
<dbReference type="STRING" id="1051891.A0A0C3LS92"/>
<sequence length="341" mass="36897">MQIFPSINYGYSSYDPSSDIPDLQGKVILVTGANSGIGFKTAEVLASKGAKVYLGARDESRGKAAAQTIRDSISGLPSAGSVHWLPLDLSTPQSTKAGASAFLSLENRLDVLIHNAGMQVKGYSTVSEGGLTFSKIMSTNHLGSFVLTQELMPVLKRTAEEPNSDVRIIVVASKLHLRVPERPDFRNLEGWNVRKDHGVIESGIRYSITKLANVLFTRELQSRLDAEKVPITCISLHPGLVSTEGPKNAVKTGIFALLIKLVLAAFALTPLQGAYTTLFAATSPKIKAEPAKYKGSYLQPFNRLAEVSAYGKDKQLAEDLWACSEEVAEICMKEADSEPRS</sequence>
<dbReference type="Pfam" id="PF00106">
    <property type="entry name" value="adh_short"/>
    <property type="match status" value="1"/>
</dbReference>
<dbReference type="PANTHER" id="PTHR43157:SF31">
    <property type="entry name" value="PHOSPHATIDYLINOSITOL-GLYCAN BIOSYNTHESIS CLASS F PROTEIN"/>
    <property type="match status" value="1"/>
</dbReference>
<reference evidence="3" key="2">
    <citation type="submission" date="2015-01" db="EMBL/GenBank/DDBJ databases">
        <title>Evolutionary Origins and Diversification of the Mycorrhizal Mutualists.</title>
        <authorList>
            <consortium name="DOE Joint Genome Institute"/>
            <consortium name="Mycorrhizal Genomics Consortium"/>
            <person name="Kohler A."/>
            <person name="Kuo A."/>
            <person name="Nagy L.G."/>
            <person name="Floudas D."/>
            <person name="Copeland A."/>
            <person name="Barry K.W."/>
            <person name="Cichocki N."/>
            <person name="Veneault-Fourrey C."/>
            <person name="LaButti K."/>
            <person name="Lindquist E.A."/>
            <person name="Lipzen A."/>
            <person name="Lundell T."/>
            <person name="Morin E."/>
            <person name="Murat C."/>
            <person name="Riley R."/>
            <person name="Ohm R."/>
            <person name="Sun H."/>
            <person name="Tunlid A."/>
            <person name="Henrissat B."/>
            <person name="Grigoriev I.V."/>
            <person name="Hibbett D.S."/>
            <person name="Martin F."/>
        </authorList>
    </citation>
    <scope>NUCLEOTIDE SEQUENCE [LARGE SCALE GENOMIC DNA]</scope>
    <source>
        <strain evidence="3">MUT 4182</strain>
    </source>
</reference>
<organism evidence="2 3">
    <name type="scientific">Tulasnella calospora MUT 4182</name>
    <dbReference type="NCBI Taxonomy" id="1051891"/>
    <lineage>
        <taxon>Eukaryota</taxon>
        <taxon>Fungi</taxon>
        <taxon>Dikarya</taxon>
        <taxon>Basidiomycota</taxon>
        <taxon>Agaricomycotina</taxon>
        <taxon>Agaricomycetes</taxon>
        <taxon>Cantharellales</taxon>
        <taxon>Tulasnellaceae</taxon>
        <taxon>Tulasnella</taxon>
    </lineage>
</organism>
<reference evidence="2 3" key="1">
    <citation type="submission" date="2014-04" db="EMBL/GenBank/DDBJ databases">
        <authorList>
            <consortium name="DOE Joint Genome Institute"/>
            <person name="Kuo A."/>
            <person name="Girlanda M."/>
            <person name="Perotto S."/>
            <person name="Kohler A."/>
            <person name="Nagy L.G."/>
            <person name="Floudas D."/>
            <person name="Copeland A."/>
            <person name="Barry K.W."/>
            <person name="Cichocki N."/>
            <person name="Veneault-Fourrey C."/>
            <person name="LaButti K."/>
            <person name="Lindquist E.A."/>
            <person name="Lipzen A."/>
            <person name="Lundell T."/>
            <person name="Morin E."/>
            <person name="Murat C."/>
            <person name="Sun H."/>
            <person name="Tunlid A."/>
            <person name="Henrissat B."/>
            <person name="Grigoriev I.V."/>
            <person name="Hibbett D.S."/>
            <person name="Martin F."/>
            <person name="Nordberg H.P."/>
            <person name="Cantor M.N."/>
            <person name="Hua S.X."/>
        </authorList>
    </citation>
    <scope>NUCLEOTIDE SEQUENCE [LARGE SCALE GENOMIC DNA]</scope>
    <source>
        <strain evidence="2 3">MUT 4182</strain>
    </source>
</reference>
<evidence type="ECO:0000313" key="2">
    <source>
        <dbReference type="EMBL" id="KIO24267.1"/>
    </source>
</evidence>
<dbReference type="PRINTS" id="PR00081">
    <property type="entry name" value="GDHRDH"/>
</dbReference>
<protein>
    <recommendedName>
        <fullName evidence="4">NAD(P)-binding protein</fullName>
    </recommendedName>
</protein>
<keyword evidence="3" id="KW-1185">Reference proteome</keyword>
<evidence type="ECO:0000313" key="3">
    <source>
        <dbReference type="Proteomes" id="UP000054248"/>
    </source>
</evidence>
<dbReference type="InterPro" id="IPR002347">
    <property type="entry name" value="SDR_fam"/>
</dbReference>
<dbReference type="SUPFAM" id="SSF51735">
    <property type="entry name" value="NAD(P)-binding Rossmann-fold domains"/>
    <property type="match status" value="1"/>
</dbReference>
<name>A0A0C3LS92_9AGAM</name>
<dbReference type="OrthoDB" id="191139at2759"/>
<accession>A0A0C3LS92</accession>
<evidence type="ECO:0008006" key="4">
    <source>
        <dbReference type="Google" id="ProtNLM"/>
    </source>
</evidence>
<gene>
    <name evidence="2" type="ORF">M407DRAFT_26285</name>
</gene>
<dbReference type="GO" id="GO:0016491">
    <property type="term" value="F:oxidoreductase activity"/>
    <property type="evidence" value="ECO:0007669"/>
    <property type="project" value="UniProtKB-KW"/>
</dbReference>
<dbReference type="Gene3D" id="3.40.50.720">
    <property type="entry name" value="NAD(P)-binding Rossmann-like Domain"/>
    <property type="match status" value="1"/>
</dbReference>
<dbReference type="EMBL" id="KN823064">
    <property type="protein sequence ID" value="KIO24267.1"/>
    <property type="molecule type" value="Genomic_DNA"/>
</dbReference>
<dbReference type="InterPro" id="IPR036291">
    <property type="entry name" value="NAD(P)-bd_dom_sf"/>
</dbReference>
<keyword evidence="1" id="KW-0560">Oxidoreductase</keyword>
<dbReference type="Proteomes" id="UP000054248">
    <property type="component" value="Unassembled WGS sequence"/>
</dbReference>
<dbReference type="HOGENOM" id="CLU_010194_44_6_1"/>
<evidence type="ECO:0000256" key="1">
    <source>
        <dbReference type="ARBA" id="ARBA00023002"/>
    </source>
</evidence>